<dbReference type="PANTHER" id="PTHR45712">
    <property type="entry name" value="AGAP008170-PA"/>
    <property type="match status" value="1"/>
</dbReference>
<evidence type="ECO:0000256" key="2">
    <source>
        <dbReference type="ARBA" id="ARBA00022737"/>
    </source>
</evidence>
<dbReference type="Pfam" id="PF13516">
    <property type="entry name" value="LRR_6"/>
    <property type="match status" value="1"/>
</dbReference>
<dbReference type="GeneID" id="73472327"/>
<gene>
    <name evidence="3" type="ORF">J8A68_005527</name>
</gene>
<sequence length="750" mass="86147">MSSAFKPEPILKLPHNVIQLIIDCIPNDYLEVYSDIPILQEFAARSVYRYIKIVSADEFYHMDKYQAIPRLEPVDYEVEDYFANVREYKKLRPVALVQLMKKYTNFCPNIVCFTHIELFMWFHKKHPEILKKLPRIDFTLLNESIPSNVNSFDFEIYNVYRVWEVPGLSNKKLFSSIKSLRCDNFQINFREGWGENLQELEFIGNFRTLPPLPSTLRKLQLGGSGSLPSQFMRQQIDLSSSSLPSFPLGLECLKLFICDFDELDISYLENLRDFHLVADIKSMSQLKLPLQIQRVALKNSRNGGSTSIMQSLKSLESYKNLREFRIEDKNVWRRTSVLDNVVFPQSLETLEINIHNFSAKQTGWQEEDPFTNCKLPPGLKVLQIQTHIGLENPSKMEIPNSLKFLNINTVQVITHEDEYFDQGGPHDWSNVQLPSLTGLRLGASTFYGIVFPESLLSLECSSPSKIKIGDIMFPKHLIHLKISMLKSAELNDLPPMLQKLDLLENELEKVIINNAPSLKEVELSCNIFGNISGSNFQLPDTVEILSLEECPWVKEISANVFPTNLRKLDLKHTPVSPNAINNIISSNYQHLTHLDLFSCKISKLDKLPPTLEWIRLDRNPISSFSPTALSELIKLKVLSMRSTEINGFLENGNKLVFPGSLISLDLSGNHFHPGAVRSLVLYSCVNLQELILVHNPDMNDVQILVDVVKTFCPAIDEFTLDGTHRERVRGDHDFICWSTMIEQKYFDWYD</sequence>
<keyword evidence="1" id="KW-0433">Leucine-rich repeat</keyword>
<organism evidence="3 4">
    <name type="scientific">[Candida] subhashii</name>
    <dbReference type="NCBI Taxonomy" id="561895"/>
    <lineage>
        <taxon>Eukaryota</taxon>
        <taxon>Fungi</taxon>
        <taxon>Dikarya</taxon>
        <taxon>Ascomycota</taxon>
        <taxon>Saccharomycotina</taxon>
        <taxon>Pichiomycetes</taxon>
        <taxon>Debaryomycetaceae</taxon>
        <taxon>Spathaspora</taxon>
    </lineage>
</organism>
<evidence type="ECO:0000256" key="1">
    <source>
        <dbReference type="ARBA" id="ARBA00022614"/>
    </source>
</evidence>
<dbReference type="RefSeq" id="XP_049261240.1">
    <property type="nucleotide sequence ID" value="XM_049409603.1"/>
</dbReference>
<accession>A0A8J5UHR5</accession>
<name>A0A8J5UHR5_9ASCO</name>
<dbReference type="EMBL" id="JAGSYN010000271">
    <property type="protein sequence ID" value="KAG7661007.1"/>
    <property type="molecule type" value="Genomic_DNA"/>
</dbReference>
<reference evidence="3 4" key="1">
    <citation type="journal article" date="2021" name="DNA Res.">
        <title>Genome analysis of Candida subhashii reveals its hybrid nature and dual mitochondrial genome conformations.</title>
        <authorList>
            <person name="Mixao V."/>
            <person name="Hegedusova E."/>
            <person name="Saus E."/>
            <person name="Pryszcz L.P."/>
            <person name="Cillingova A."/>
            <person name="Nosek J."/>
            <person name="Gabaldon T."/>
        </authorList>
    </citation>
    <scope>NUCLEOTIDE SEQUENCE [LARGE SCALE GENOMIC DNA]</scope>
    <source>
        <strain evidence="3 4">CBS 10753</strain>
    </source>
</reference>
<dbReference type="Proteomes" id="UP000694255">
    <property type="component" value="Unassembled WGS sequence"/>
</dbReference>
<evidence type="ECO:0000313" key="3">
    <source>
        <dbReference type="EMBL" id="KAG7661007.1"/>
    </source>
</evidence>
<dbReference type="PANTHER" id="PTHR45712:SF31">
    <property type="entry name" value="PODOCAN"/>
    <property type="match status" value="1"/>
</dbReference>
<evidence type="ECO:0000313" key="4">
    <source>
        <dbReference type="Proteomes" id="UP000694255"/>
    </source>
</evidence>
<dbReference type="OrthoDB" id="4073735at2759"/>
<proteinExistence type="predicted"/>
<dbReference type="InterPro" id="IPR050333">
    <property type="entry name" value="SLRP"/>
</dbReference>
<keyword evidence="2" id="KW-0677">Repeat</keyword>
<dbReference type="AlphaFoldDB" id="A0A8J5UHR5"/>
<protein>
    <submittedName>
        <fullName evidence="3">Uncharacterized protein</fullName>
    </submittedName>
</protein>
<keyword evidence="4" id="KW-1185">Reference proteome</keyword>
<comment type="caution">
    <text evidence="3">The sequence shown here is derived from an EMBL/GenBank/DDBJ whole genome shotgun (WGS) entry which is preliminary data.</text>
</comment>
<dbReference type="InterPro" id="IPR001611">
    <property type="entry name" value="Leu-rich_rpt"/>
</dbReference>